<sequence>MCDLISVKGRDKFSGKCVLNENHNMTIDRSLRRPSKRPGRRTAKVDVKVKLERSRQSARECRARKKLRYQYLEDLVTSKEKAIFKLRDELALFYKWCKEIDNGILPTGLIPSLASDNKIAEANQRMKTTPALEQLHVPRSSVFKQPIKTSVSNSKGSSAFVLHSNHLVSSFNYVYNTRRSSKQRTSNFEIQKVISSSRNLNHSHSGLHTMSLDKEELSKYNQSELDLWHPKDTISSLQTYGPQTDLLSENWFSALTLPSTSFSSGNLPNVDLIQSFDSLRKTEDTEVTNSGLNDFPYGHAQSLCFESEQRTDASITENGYASIMENGYQL</sequence>
<evidence type="ECO:0000256" key="1">
    <source>
        <dbReference type="ARBA" id="ARBA00004123"/>
    </source>
</evidence>
<dbReference type="GO" id="GO:0003677">
    <property type="term" value="F:DNA binding"/>
    <property type="evidence" value="ECO:0007669"/>
    <property type="project" value="UniProtKB-KW"/>
</dbReference>
<comment type="subcellular location">
    <subcellularLocation>
        <location evidence="1">Nucleus</location>
    </subcellularLocation>
</comment>
<evidence type="ECO:0000313" key="10">
    <source>
        <dbReference type="Proteomes" id="UP000596742"/>
    </source>
</evidence>
<dbReference type="PANTHER" id="PTHR21051">
    <property type="entry name" value="CAMP-RESPONSIVE ELEMENT-BINDING PROTEIN-LIKE 2"/>
    <property type="match status" value="1"/>
</dbReference>
<reference evidence="9" key="1">
    <citation type="submission" date="2018-11" db="EMBL/GenBank/DDBJ databases">
        <authorList>
            <person name="Alioto T."/>
            <person name="Alioto T."/>
        </authorList>
    </citation>
    <scope>NUCLEOTIDE SEQUENCE</scope>
</reference>
<evidence type="ECO:0000313" key="9">
    <source>
        <dbReference type="EMBL" id="VDI08170.1"/>
    </source>
</evidence>
<comment type="similarity">
    <text evidence="2">Belongs to the bZIP family. ATF subfamily.</text>
</comment>
<keyword evidence="7" id="KW-0539">Nucleus</keyword>
<dbReference type="CDD" id="cd14709">
    <property type="entry name" value="bZIP_CREBL2"/>
    <property type="match status" value="1"/>
</dbReference>
<keyword evidence="3" id="KW-0805">Transcription regulation</keyword>
<name>A0A8B6CSB4_MYTGA</name>
<comment type="caution">
    <text evidence="9">The sequence shown here is derived from an EMBL/GenBank/DDBJ whole genome shotgun (WGS) entry which is preliminary data.</text>
</comment>
<dbReference type="InterPro" id="IPR004827">
    <property type="entry name" value="bZIP"/>
</dbReference>
<evidence type="ECO:0000256" key="4">
    <source>
        <dbReference type="ARBA" id="ARBA00023125"/>
    </source>
</evidence>
<protein>
    <recommendedName>
        <fullName evidence="8">BZIP domain-containing protein</fullName>
    </recommendedName>
</protein>
<organism evidence="9 10">
    <name type="scientific">Mytilus galloprovincialis</name>
    <name type="common">Mediterranean mussel</name>
    <dbReference type="NCBI Taxonomy" id="29158"/>
    <lineage>
        <taxon>Eukaryota</taxon>
        <taxon>Metazoa</taxon>
        <taxon>Spiralia</taxon>
        <taxon>Lophotrochozoa</taxon>
        <taxon>Mollusca</taxon>
        <taxon>Bivalvia</taxon>
        <taxon>Autobranchia</taxon>
        <taxon>Pteriomorphia</taxon>
        <taxon>Mytilida</taxon>
        <taxon>Mytiloidea</taxon>
        <taxon>Mytilidae</taxon>
        <taxon>Mytilinae</taxon>
        <taxon>Mytilus</taxon>
    </lineage>
</organism>
<dbReference type="SUPFAM" id="SSF57959">
    <property type="entry name" value="Leucine zipper domain"/>
    <property type="match status" value="1"/>
</dbReference>
<dbReference type="OrthoDB" id="10359922at2759"/>
<evidence type="ECO:0000259" key="8">
    <source>
        <dbReference type="Pfam" id="PF07716"/>
    </source>
</evidence>
<proteinExistence type="inferred from homology"/>
<keyword evidence="5" id="KW-0010">Activator</keyword>
<dbReference type="InterPro" id="IPR046347">
    <property type="entry name" value="bZIP_sf"/>
</dbReference>
<feature type="domain" description="BZIP" evidence="8">
    <location>
        <begin position="52"/>
        <end position="92"/>
    </location>
</feature>
<evidence type="ECO:0000256" key="3">
    <source>
        <dbReference type="ARBA" id="ARBA00023015"/>
    </source>
</evidence>
<evidence type="ECO:0000256" key="2">
    <source>
        <dbReference type="ARBA" id="ARBA00009050"/>
    </source>
</evidence>
<dbReference type="EMBL" id="UYJE01002151">
    <property type="protein sequence ID" value="VDI08170.1"/>
    <property type="molecule type" value="Genomic_DNA"/>
</dbReference>
<gene>
    <name evidence="9" type="ORF">MGAL_10B092649</name>
</gene>
<keyword evidence="10" id="KW-1185">Reference proteome</keyword>
<dbReference type="GO" id="GO:0005634">
    <property type="term" value="C:nucleus"/>
    <property type="evidence" value="ECO:0007669"/>
    <property type="project" value="UniProtKB-SubCell"/>
</dbReference>
<dbReference type="GO" id="GO:0003700">
    <property type="term" value="F:DNA-binding transcription factor activity"/>
    <property type="evidence" value="ECO:0007669"/>
    <property type="project" value="InterPro"/>
</dbReference>
<keyword evidence="4" id="KW-0238">DNA-binding</keyword>
<keyword evidence="6" id="KW-0804">Transcription</keyword>
<accession>A0A8B6CSB4</accession>
<evidence type="ECO:0000256" key="6">
    <source>
        <dbReference type="ARBA" id="ARBA00023163"/>
    </source>
</evidence>
<dbReference type="PANTHER" id="PTHR21051:SF4">
    <property type="entry name" value="CAMP-RESPONSIVE ELEMENT-BINDING PROTEIN-LIKE 2"/>
    <property type="match status" value="1"/>
</dbReference>
<dbReference type="Gene3D" id="1.20.5.170">
    <property type="match status" value="1"/>
</dbReference>
<dbReference type="InterPro" id="IPR039250">
    <property type="entry name" value="CREBL2/REPTOR-BP"/>
</dbReference>
<dbReference type="Pfam" id="PF07716">
    <property type="entry name" value="bZIP_2"/>
    <property type="match status" value="1"/>
</dbReference>
<dbReference type="AlphaFoldDB" id="A0A8B6CSB4"/>
<evidence type="ECO:0000256" key="7">
    <source>
        <dbReference type="ARBA" id="ARBA00023242"/>
    </source>
</evidence>
<dbReference type="Proteomes" id="UP000596742">
    <property type="component" value="Unassembled WGS sequence"/>
</dbReference>
<evidence type="ECO:0000256" key="5">
    <source>
        <dbReference type="ARBA" id="ARBA00023159"/>
    </source>
</evidence>